<dbReference type="Proteomes" id="UP000694240">
    <property type="component" value="Chromosome 11"/>
</dbReference>
<evidence type="ECO:0000313" key="3">
    <source>
        <dbReference type="Proteomes" id="UP000694240"/>
    </source>
</evidence>
<proteinExistence type="predicted"/>
<feature type="compositionally biased region" description="Acidic residues" evidence="1">
    <location>
        <begin position="303"/>
        <end position="313"/>
    </location>
</feature>
<feature type="region of interest" description="Disordered" evidence="1">
    <location>
        <begin position="1"/>
        <end position="97"/>
    </location>
</feature>
<dbReference type="PANTHER" id="PTHR31228">
    <property type="entry name" value="CYSTATIN/MONELLIN SUPERFAMILY PROTEIN"/>
    <property type="match status" value="1"/>
</dbReference>
<feature type="compositionally biased region" description="Basic and acidic residues" evidence="1">
    <location>
        <begin position="258"/>
        <end position="270"/>
    </location>
</feature>
<feature type="compositionally biased region" description="Acidic residues" evidence="1">
    <location>
        <begin position="53"/>
        <end position="66"/>
    </location>
</feature>
<feature type="compositionally biased region" description="Acidic residues" evidence="1">
    <location>
        <begin position="77"/>
        <end position="96"/>
    </location>
</feature>
<comment type="caution">
    <text evidence="2">The sequence shown here is derived from an EMBL/GenBank/DDBJ whole genome shotgun (WGS) entry which is preliminary data.</text>
</comment>
<accession>A0A8T1Z2P1</accession>
<feature type="compositionally biased region" description="Polar residues" evidence="1">
    <location>
        <begin position="241"/>
        <end position="257"/>
    </location>
</feature>
<gene>
    <name evidence="2" type="ORF">ISN45_Aa06g036510</name>
</gene>
<dbReference type="EMBL" id="JAEFBK010000011">
    <property type="protein sequence ID" value="KAG7553087.1"/>
    <property type="molecule type" value="Genomic_DNA"/>
</dbReference>
<organism evidence="2 3">
    <name type="scientific">Arabidopsis thaliana x Arabidopsis arenosa</name>
    <dbReference type="NCBI Taxonomy" id="1240361"/>
    <lineage>
        <taxon>Eukaryota</taxon>
        <taxon>Viridiplantae</taxon>
        <taxon>Streptophyta</taxon>
        <taxon>Embryophyta</taxon>
        <taxon>Tracheophyta</taxon>
        <taxon>Spermatophyta</taxon>
        <taxon>Magnoliopsida</taxon>
        <taxon>eudicotyledons</taxon>
        <taxon>Gunneridae</taxon>
        <taxon>Pentapetalae</taxon>
        <taxon>rosids</taxon>
        <taxon>malvids</taxon>
        <taxon>Brassicales</taxon>
        <taxon>Brassicaceae</taxon>
        <taxon>Camelineae</taxon>
        <taxon>Arabidopsis</taxon>
    </lineage>
</organism>
<evidence type="ECO:0000256" key="1">
    <source>
        <dbReference type="SAM" id="MobiDB-lite"/>
    </source>
</evidence>
<name>A0A8T1Z2P1_9BRAS</name>
<sequence length="454" mass="51132">MSIMASGPSKTEAETAHIVSAAAERIETTTEESAVSYSLDKDKSDSDPKENDSSNDEDSIVDDGDSASDQSEWGVDSFDDEEYCSPDEDSHTDEEVEGKARLYKRNLHFSHGFLVEEGIGPRPRSRSVGCGYILLKSLDSEHSPAKGRTQLQYAQHMAKLSLRKYNTLNETNVKLDHVVRVTASFGVRQTSYITFMAKESKGDDTLVEYQTKVKNLGFLFYFNHGFGIKQDRDESTQIVSTAPIETTTEESAVSYSLNKDKSDSDPKEYDSSNDEDSIVDDGDSASDQSEWGVDSFDDKEYISPDEDTHSDEEVERKSRLYKRNLHFSHGFLVEEGLGPRPRPRSVGGGSTYLESLDSEHSPVNGRTQLQYAQDMAKLSLRKYNAFNETNVKLDHVVRVTGCFRGRFTSYITFMAKESEEDDTLVEYQAKVTKNIKRKTYPMFCRPSPKLDLDM</sequence>
<dbReference type="PANTHER" id="PTHR31228:SF10">
    <property type="entry name" value="CYSTATIN_MONELLIN SUPERFAMILY PROTEIN"/>
    <property type="match status" value="1"/>
</dbReference>
<dbReference type="InterPro" id="IPR006525">
    <property type="entry name" value="Cystatin-related_pln"/>
</dbReference>
<dbReference type="NCBIfam" id="TIGR01638">
    <property type="entry name" value="Atha_cystat_rel"/>
    <property type="match status" value="2"/>
</dbReference>
<dbReference type="AlphaFoldDB" id="A0A8T1Z2P1"/>
<keyword evidence="3" id="KW-1185">Reference proteome</keyword>
<evidence type="ECO:0000313" key="2">
    <source>
        <dbReference type="EMBL" id="KAG7553087.1"/>
    </source>
</evidence>
<reference evidence="2 3" key="1">
    <citation type="submission" date="2020-12" db="EMBL/GenBank/DDBJ databases">
        <title>Concerted genomic and epigenomic changes stabilize Arabidopsis allopolyploids.</title>
        <authorList>
            <person name="Chen Z."/>
        </authorList>
    </citation>
    <scope>NUCLEOTIDE SEQUENCE [LARGE SCALE GENOMIC DNA]</scope>
    <source>
        <strain evidence="2">Allo738</strain>
        <tissue evidence="2">Leaf</tissue>
    </source>
</reference>
<feature type="compositionally biased region" description="Acidic residues" evidence="1">
    <location>
        <begin position="271"/>
        <end position="284"/>
    </location>
</feature>
<feature type="region of interest" description="Disordered" evidence="1">
    <location>
        <begin position="241"/>
        <end position="315"/>
    </location>
</feature>
<protein>
    <submittedName>
        <fullName evidence="2">Cystatin-related plant</fullName>
    </submittedName>
</protein>
<feature type="compositionally biased region" description="Basic and acidic residues" evidence="1">
    <location>
        <begin position="39"/>
        <end position="52"/>
    </location>
</feature>